<dbReference type="InterPro" id="IPR037066">
    <property type="entry name" value="Plug_dom_sf"/>
</dbReference>
<comment type="caution">
    <text evidence="19">The sequence shown here is derived from an EMBL/GenBank/DDBJ whole genome shotgun (WGS) entry which is preliminary data.</text>
</comment>
<evidence type="ECO:0000256" key="2">
    <source>
        <dbReference type="ARBA" id="ARBA00009810"/>
    </source>
</evidence>
<dbReference type="PROSITE" id="PS52016">
    <property type="entry name" value="TONB_DEPENDENT_REC_3"/>
    <property type="match status" value="1"/>
</dbReference>
<keyword evidence="11 14" id="KW-0472">Membrane</keyword>
<proteinExistence type="inferred from homology"/>
<keyword evidence="20" id="KW-1185">Reference proteome</keyword>
<dbReference type="RefSeq" id="WP_201677664.1">
    <property type="nucleotide sequence ID" value="NZ_JAEQNE010000011.1"/>
</dbReference>
<organism evidence="19 20">
    <name type="scientific">Ramlibacter monticola</name>
    <dbReference type="NCBI Taxonomy" id="1926872"/>
    <lineage>
        <taxon>Bacteria</taxon>
        <taxon>Pseudomonadati</taxon>
        <taxon>Pseudomonadota</taxon>
        <taxon>Betaproteobacteria</taxon>
        <taxon>Burkholderiales</taxon>
        <taxon>Comamonadaceae</taxon>
        <taxon>Ramlibacter</taxon>
    </lineage>
</organism>
<evidence type="ECO:0000256" key="5">
    <source>
        <dbReference type="ARBA" id="ARBA00022496"/>
    </source>
</evidence>
<dbReference type="PANTHER" id="PTHR32552">
    <property type="entry name" value="FERRICHROME IRON RECEPTOR-RELATED"/>
    <property type="match status" value="1"/>
</dbReference>
<comment type="similarity">
    <text evidence="2 14 15">Belongs to the TonB-dependent receptor family.</text>
</comment>
<dbReference type="AlphaFoldDB" id="A0A936Z6L4"/>
<dbReference type="Pfam" id="PF07715">
    <property type="entry name" value="Plug"/>
    <property type="match status" value="1"/>
</dbReference>
<evidence type="ECO:0000256" key="1">
    <source>
        <dbReference type="ARBA" id="ARBA00004571"/>
    </source>
</evidence>
<feature type="domain" description="TonB-dependent receptor-like beta-barrel" evidence="17">
    <location>
        <begin position="233"/>
        <end position="678"/>
    </location>
</feature>
<evidence type="ECO:0000256" key="14">
    <source>
        <dbReference type="PROSITE-ProRule" id="PRU01360"/>
    </source>
</evidence>
<dbReference type="SUPFAM" id="SSF56935">
    <property type="entry name" value="Porins"/>
    <property type="match status" value="1"/>
</dbReference>
<keyword evidence="8" id="KW-0408">Iron</keyword>
<evidence type="ECO:0000256" key="3">
    <source>
        <dbReference type="ARBA" id="ARBA00022448"/>
    </source>
</evidence>
<dbReference type="InterPro" id="IPR012910">
    <property type="entry name" value="Plug_dom"/>
</dbReference>
<evidence type="ECO:0000256" key="7">
    <source>
        <dbReference type="ARBA" id="ARBA00022729"/>
    </source>
</evidence>
<keyword evidence="3 14" id="KW-0813">Transport</keyword>
<feature type="chain" id="PRO_5038110372" evidence="16">
    <location>
        <begin position="19"/>
        <end position="715"/>
    </location>
</feature>
<evidence type="ECO:0000259" key="17">
    <source>
        <dbReference type="Pfam" id="PF00593"/>
    </source>
</evidence>
<feature type="domain" description="TonB-dependent receptor plug" evidence="18">
    <location>
        <begin position="50"/>
        <end position="160"/>
    </location>
</feature>
<keyword evidence="13 14" id="KW-0998">Cell outer membrane</keyword>
<dbReference type="EMBL" id="JAEQNE010000011">
    <property type="protein sequence ID" value="MBL0394992.1"/>
    <property type="molecule type" value="Genomic_DNA"/>
</dbReference>
<keyword evidence="7 16" id="KW-0732">Signal</keyword>
<feature type="signal peptide" evidence="16">
    <location>
        <begin position="1"/>
        <end position="18"/>
    </location>
</feature>
<evidence type="ECO:0000256" key="4">
    <source>
        <dbReference type="ARBA" id="ARBA00022452"/>
    </source>
</evidence>
<gene>
    <name evidence="19" type="ORF">JJ685_27915</name>
</gene>
<dbReference type="PANTHER" id="PTHR32552:SF68">
    <property type="entry name" value="FERRICHROME OUTER MEMBRANE TRANSPORTER_PHAGE RECEPTOR"/>
    <property type="match status" value="1"/>
</dbReference>
<keyword evidence="5" id="KW-0410">Iron transport</keyword>
<accession>A0A936Z6L4</accession>
<evidence type="ECO:0000256" key="15">
    <source>
        <dbReference type="RuleBase" id="RU003357"/>
    </source>
</evidence>
<evidence type="ECO:0000256" key="16">
    <source>
        <dbReference type="SAM" id="SignalP"/>
    </source>
</evidence>
<evidence type="ECO:0000256" key="10">
    <source>
        <dbReference type="ARBA" id="ARBA00023077"/>
    </source>
</evidence>
<keyword evidence="9" id="KW-0406">Ion transport</keyword>
<dbReference type="Gene3D" id="2.40.170.20">
    <property type="entry name" value="TonB-dependent receptor, beta-barrel domain"/>
    <property type="match status" value="1"/>
</dbReference>
<evidence type="ECO:0000259" key="18">
    <source>
        <dbReference type="Pfam" id="PF07715"/>
    </source>
</evidence>
<evidence type="ECO:0000256" key="8">
    <source>
        <dbReference type="ARBA" id="ARBA00023004"/>
    </source>
</evidence>
<dbReference type="GO" id="GO:0015344">
    <property type="term" value="F:siderophore uptake transmembrane transporter activity"/>
    <property type="evidence" value="ECO:0007669"/>
    <property type="project" value="TreeGrafter"/>
</dbReference>
<evidence type="ECO:0000313" key="20">
    <source>
        <dbReference type="Proteomes" id="UP000599109"/>
    </source>
</evidence>
<dbReference type="InterPro" id="IPR036942">
    <property type="entry name" value="Beta-barrel_TonB_sf"/>
</dbReference>
<reference evidence="19 20" key="1">
    <citation type="journal article" date="2017" name="Int. J. Syst. Evol. Microbiol.">
        <title>Ramlibacter monticola sp. nov., isolated from forest soil.</title>
        <authorList>
            <person name="Chaudhary D.K."/>
            <person name="Kim J."/>
        </authorList>
    </citation>
    <scope>NUCLEOTIDE SEQUENCE [LARGE SCALE GENOMIC DNA]</scope>
    <source>
        <strain evidence="19 20">KACC 19175</strain>
    </source>
</reference>
<evidence type="ECO:0000313" key="19">
    <source>
        <dbReference type="EMBL" id="MBL0394992.1"/>
    </source>
</evidence>
<keyword evidence="10 15" id="KW-0798">TonB box</keyword>
<dbReference type="InterPro" id="IPR000531">
    <property type="entry name" value="Beta-barrel_TonB"/>
</dbReference>
<dbReference type="Gene3D" id="2.170.130.10">
    <property type="entry name" value="TonB-dependent receptor, plug domain"/>
    <property type="match status" value="1"/>
</dbReference>
<dbReference type="GO" id="GO:0009279">
    <property type="term" value="C:cell outer membrane"/>
    <property type="evidence" value="ECO:0007669"/>
    <property type="project" value="UniProtKB-SubCell"/>
</dbReference>
<dbReference type="Proteomes" id="UP000599109">
    <property type="component" value="Unassembled WGS sequence"/>
</dbReference>
<keyword evidence="12 19" id="KW-0675">Receptor</keyword>
<dbReference type="Pfam" id="PF00593">
    <property type="entry name" value="TonB_dep_Rec_b-barrel"/>
    <property type="match status" value="1"/>
</dbReference>
<comment type="subcellular location">
    <subcellularLocation>
        <location evidence="1 14">Cell outer membrane</location>
        <topology evidence="1 14">Multi-pass membrane protein</topology>
    </subcellularLocation>
</comment>
<evidence type="ECO:0000256" key="13">
    <source>
        <dbReference type="ARBA" id="ARBA00023237"/>
    </source>
</evidence>
<dbReference type="CDD" id="cd01347">
    <property type="entry name" value="ligand_gated_channel"/>
    <property type="match status" value="1"/>
</dbReference>
<protein>
    <submittedName>
        <fullName evidence="19">TonB-dependent receptor</fullName>
    </submittedName>
</protein>
<sequence>MRTTVLAAAALASLHAHAQTPANAPPAQEAERTLRPVVVTATPGVAQRAFDTAASIDALDGATIRDANLQVNLSESLVRVPGVVALNRQNYAQDLQISVRGFGARSTFGVRGLRLYADGIPATAPDGQGQISHFDLTSADRIEVLRGPFSSLYGNSSGGVISIFTADGAPGLQAEAAGAVGSDGVRRVNARFAGEQGAWNWNLNALHFETDGFREHSAAKRNGLNAKVKWQGSPDTRVTFVANAVDMPDTQDPLGLTRAEFEADPRQASPAALQFNTRKSVDQQQLGMVLEHQFNEANGLKLTGWRGQRGTEQFQAIPVATQAPITHPGGVIDLARDFMGVDGQWIYKTRVGGNPLSFTAGLYADQLDEHRQGFQNFVGTTLGVKGAQRRNEDNRVRSFDQYAQVNWDSERFGVTAGLRHSDVRFESEDHFIVGANPDDSGSAKYSATTPMLGLIWHVSDVLNVYGSVGRGFETPTFNELSYRPNGQTGLNFDLRSAYSRHYEVGVKAEPVRNWRVNAALFQANTSDELVVLTNQGGRSTFQNASSTRRRGLEAALAGSWAEGWSTYAALTWLDATYRSDFLTCPSAPCPTAANPPVVVPAGNRIPGIPRGNAFAELVYRHAPWGLEAGLELRYVGKIAVDDRNTDFAPSATLWNLRFALAQNLNRWTVREYVRVDNLADRDYIGSVIVNEGNRRFFEPAPGRTWLLGVNAVYAF</sequence>
<name>A0A936Z6L4_9BURK</name>
<evidence type="ECO:0000256" key="6">
    <source>
        <dbReference type="ARBA" id="ARBA00022692"/>
    </source>
</evidence>
<keyword evidence="6 14" id="KW-0812">Transmembrane</keyword>
<keyword evidence="4 14" id="KW-1134">Transmembrane beta strand</keyword>
<dbReference type="InterPro" id="IPR039426">
    <property type="entry name" value="TonB-dep_rcpt-like"/>
</dbReference>
<evidence type="ECO:0000256" key="11">
    <source>
        <dbReference type="ARBA" id="ARBA00023136"/>
    </source>
</evidence>
<evidence type="ECO:0000256" key="12">
    <source>
        <dbReference type="ARBA" id="ARBA00023170"/>
    </source>
</evidence>
<evidence type="ECO:0000256" key="9">
    <source>
        <dbReference type="ARBA" id="ARBA00023065"/>
    </source>
</evidence>